<protein>
    <submittedName>
        <fullName evidence="1">Peptidase</fullName>
    </submittedName>
</protein>
<evidence type="ECO:0000313" key="1">
    <source>
        <dbReference type="EMBL" id="DAF52037.1"/>
    </source>
</evidence>
<dbReference type="EMBL" id="BK032629">
    <property type="protein sequence ID" value="DAF52037.1"/>
    <property type="molecule type" value="Genomic_DNA"/>
</dbReference>
<name>A0A8S5SLV8_9CAUD</name>
<accession>A0A8S5SLV8</accession>
<dbReference type="SUPFAM" id="SSF55166">
    <property type="entry name" value="Hedgehog/DD-peptidase"/>
    <property type="match status" value="1"/>
</dbReference>
<organism evidence="1">
    <name type="scientific">Myoviridae sp. ctPoO4</name>
    <dbReference type="NCBI Taxonomy" id="2827685"/>
    <lineage>
        <taxon>Viruses</taxon>
        <taxon>Duplodnaviria</taxon>
        <taxon>Heunggongvirae</taxon>
        <taxon>Uroviricota</taxon>
        <taxon>Caudoviricetes</taxon>
    </lineage>
</organism>
<dbReference type="InterPro" id="IPR009045">
    <property type="entry name" value="Zn_M74/Hedgehog-like"/>
</dbReference>
<proteinExistence type="predicted"/>
<sequence length="146" mass="16836">MNIKNYFNIKELVCKHVYNKFGEMAWTFFDPRLLETMCVIREKLGKPITVNTWHSGGSLTQRGLRCNVCQLVAEKTRLEKVYVSAHLQGTALDFDVKGMTALEVRNWIKANQILLPYPVRLEQDVTWVHLDVRTDGSNGKVTYFKG</sequence>
<reference evidence="1" key="1">
    <citation type="journal article" date="2021" name="Proc. Natl. Acad. Sci. U.S.A.">
        <title>A Catalog of Tens of Thousands of Viruses from Human Metagenomes Reveals Hidden Associations with Chronic Diseases.</title>
        <authorList>
            <person name="Tisza M.J."/>
            <person name="Buck C.B."/>
        </authorList>
    </citation>
    <scope>NUCLEOTIDE SEQUENCE</scope>
    <source>
        <strain evidence="1">CtPoO4</strain>
    </source>
</reference>
<dbReference type="Gene3D" id="3.30.1380.10">
    <property type="match status" value="1"/>
</dbReference>